<evidence type="ECO:0000256" key="1">
    <source>
        <dbReference type="PROSITE-ProRule" id="PRU00278"/>
    </source>
</evidence>
<dbReference type="GO" id="GO:0016853">
    <property type="term" value="F:isomerase activity"/>
    <property type="evidence" value="ECO:0007669"/>
    <property type="project" value="UniProtKB-KW"/>
</dbReference>
<reference evidence="3 4" key="1">
    <citation type="submission" date="2020-05" db="EMBL/GenBank/DDBJ databases">
        <title>Draft genome of xy-202 and genomic insight in genome of the genus Peptostreptococcus.</title>
        <authorList>
            <person name="Zhang Z."/>
        </authorList>
    </citation>
    <scope>NUCLEOTIDE SEQUENCE [LARGE SCALE GENOMIC DNA]</scope>
    <source>
        <strain evidence="3 4">DSM 27025</strain>
    </source>
</reference>
<dbReference type="Proteomes" id="UP000713904">
    <property type="component" value="Unassembled WGS sequence"/>
</dbReference>
<dbReference type="InterPro" id="IPR046357">
    <property type="entry name" value="PPIase_dom_sf"/>
</dbReference>
<organism evidence="3 4">
    <name type="scientific">Peptostreptococcus canis</name>
    <dbReference type="NCBI Taxonomy" id="1159213"/>
    <lineage>
        <taxon>Bacteria</taxon>
        <taxon>Bacillati</taxon>
        <taxon>Bacillota</taxon>
        <taxon>Clostridia</taxon>
        <taxon>Peptostreptococcales</taxon>
        <taxon>Peptostreptococcaceae</taxon>
        <taxon>Peptostreptococcus</taxon>
    </lineage>
</organism>
<dbReference type="SUPFAM" id="SSF54534">
    <property type="entry name" value="FKBP-like"/>
    <property type="match status" value="1"/>
</dbReference>
<accession>A0ABR6TKC2</accession>
<dbReference type="SUPFAM" id="SSF109998">
    <property type="entry name" value="Triger factor/SurA peptide-binding domain-like"/>
    <property type="match status" value="1"/>
</dbReference>
<evidence type="ECO:0000259" key="2">
    <source>
        <dbReference type="PROSITE" id="PS50198"/>
    </source>
</evidence>
<dbReference type="InterPro" id="IPR023058">
    <property type="entry name" value="PPIase_PpiC_CS"/>
</dbReference>
<keyword evidence="1 3" id="KW-0413">Isomerase</keyword>
<name>A0ABR6TKC2_9FIRM</name>
<dbReference type="PROSITE" id="PS01096">
    <property type="entry name" value="PPIC_PPIASE_1"/>
    <property type="match status" value="1"/>
</dbReference>
<dbReference type="PANTHER" id="PTHR47245">
    <property type="entry name" value="PEPTIDYLPROLYL ISOMERASE"/>
    <property type="match status" value="1"/>
</dbReference>
<feature type="domain" description="PpiC" evidence="2">
    <location>
        <begin position="114"/>
        <end position="204"/>
    </location>
</feature>
<gene>
    <name evidence="3" type="ORF">HLB29_04065</name>
</gene>
<dbReference type="PANTHER" id="PTHR47245:SF2">
    <property type="entry name" value="PEPTIDYL-PROLYL CIS-TRANS ISOMERASE HP_0175-RELATED"/>
    <property type="match status" value="1"/>
</dbReference>
<dbReference type="RefSeq" id="WP_185623877.1">
    <property type="nucleotide sequence ID" value="NZ_JABGBW010000002.1"/>
</dbReference>
<keyword evidence="4" id="KW-1185">Reference proteome</keyword>
<comment type="caution">
    <text evidence="3">The sequence shown here is derived from an EMBL/GenBank/DDBJ whole genome shotgun (WGS) entry which is preliminary data.</text>
</comment>
<dbReference type="Pfam" id="PF00639">
    <property type="entry name" value="Rotamase"/>
    <property type="match status" value="1"/>
</dbReference>
<proteinExistence type="predicted"/>
<protein>
    <submittedName>
        <fullName evidence="3">Peptidylprolyl isomerase</fullName>
    </submittedName>
</protein>
<dbReference type="Gene3D" id="3.10.50.40">
    <property type="match status" value="1"/>
</dbReference>
<dbReference type="Gene3D" id="1.10.8.1040">
    <property type="match status" value="1"/>
</dbReference>
<dbReference type="InterPro" id="IPR027304">
    <property type="entry name" value="Trigger_fact/SurA_dom_sf"/>
</dbReference>
<dbReference type="InterPro" id="IPR000297">
    <property type="entry name" value="PPIase_PpiC"/>
</dbReference>
<dbReference type="InterPro" id="IPR050245">
    <property type="entry name" value="PrsA_foldase"/>
</dbReference>
<evidence type="ECO:0000313" key="3">
    <source>
        <dbReference type="EMBL" id="MBC2575855.1"/>
    </source>
</evidence>
<dbReference type="PROSITE" id="PS50198">
    <property type="entry name" value="PPIC_PPIASE_2"/>
    <property type="match status" value="1"/>
</dbReference>
<sequence length="255" mass="29383">MTEMNFLAKIGDKVITAEDLESAINSLEPLQKQQFDNEEGRKRILADMINQELFYLDAIENKFDQEENFIKEMELIKANMLKQYAVNKVLAEIKIEDDEKIKFFEENREQFVNPETASAKHILVDNEDLAKEIEEKINKKEISFEDAAVEYSNCPSNMNGGDLGNFGRGQMVPEFEEAVFSLPVGKVSSPVKTQFGYHLILVTNRTEESQCEYEDVKSEVENSLIFKKQNEAFIAKLEVLTDKYKDILVINKKDE</sequence>
<evidence type="ECO:0000313" key="4">
    <source>
        <dbReference type="Proteomes" id="UP000713904"/>
    </source>
</evidence>
<dbReference type="EMBL" id="JABGBW010000002">
    <property type="protein sequence ID" value="MBC2575855.1"/>
    <property type="molecule type" value="Genomic_DNA"/>
</dbReference>
<keyword evidence="1" id="KW-0697">Rotamase</keyword>